<comment type="caution">
    <text evidence="1">The sequence shown here is derived from an EMBL/GenBank/DDBJ whole genome shotgun (WGS) entry which is preliminary data.</text>
</comment>
<dbReference type="AlphaFoldDB" id="A0AAW0LSI3"/>
<dbReference type="EMBL" id="PKMF04000055">
    <property type="protein sequence ID" value="KAK7854424.1"/>
    <property type="molecule type" value="Genomic_DNA"/>
</dbReference>
<gene>
    <name evidence="1" type="ORF">CFP56_032265</name>
</gene>
<reference evidence="1 2" key="1">
    <citation type="journal article" date="2018" name="Sci. Data">
        <title>The draft genome sequence of cork oak.</title>
        <authorList>
            <person name="Ramos A.M."/>
            <person name="Usie A."/>
            <person name="Barbosa P."/>
            <person name="Barros P.M."/>
            <person name="Capote T."/>
            <person name="Chaves I."/>
            <person name="Simoes F."/>
            <person name="Abreu I."/>
            <person name="Carrasquinho I."/>
            <person name="Faro C."/>
            <person name="Guimaraes J.B."/>
            <person name="Mendonca D."/>
            <person name="Nobrega F."/>
            <person name="Rodrigues L."/>
            <person name="Saibo N.J.M."/>
            <person name="Varela M.C."/>
            <person name="Egas C."/>
            <person name="Matos J."/>
            <person name="Miguel C.M."/>
            <person name="Oliveira M.M."/>
            <person name="Ricardo C.P."/>
            <person name="Goncalves S."/>
        </authorList>
    </citation>
    <scope>NUCLEOTIDE SEQUENCE [LARGE SCALE GENOMIC DNA]</scope>
    <source>
        <strain evidence="2">cv. HL8</strain>
    </source>
</reference>
<dbReference type="Proteomes" id="UP000237347">
    <property type="component" value="Unassembled WGS sequence"/>
</dbReference>
<sequence length="69" mass="7434">MYEHANSLAKTPSAFATSPPLISSSPHILTTLSQTVVAAPAVQVASALRTRIISLFVQVDFQIISPYYD</sequence>
<keyword evidence="2" id="KW-1185">Reference proteome</keyword>
<accession>A0AAW0LSI3</accession>
<proteinExistence type="predicted"/>
<protein>
    <submittedName>
        <fullName evidence="1">Uncharacterized protein</fullName>
    </submittedName>
</protein>
<evidence type="ECO:0000313" key="2">
    <source>
        <dbReference type="Proteomes" id="UP000237347"/>
    </source>
</evidence>
<name>A0AAW0LSI3_QUESU</name>
<organism evidence="1 2">
    <name type="scientific">Quercus suber</name>
    <name type="common">Cork oak</name>
    <dbReference type="NCBI Taxonomy" id="58331"/>
    <lineage>
        <taxon>Eukaryota</taxon>
        <taxon>Viridiplantae</taxon>
        <taxon>Streptophyta</taxon>
        <taxon>Embryophyta</taxon>
        <taxon>Tracheophyta</taxon>
        <taxon>Spermatophyta</taxon>
        <taxon>Magnoliopsida</taxon>
        <taxon>eudicotyledons</taxon>
        <taxon>Gunneridae</taxon>
        <taxon>Pentapetalae</taxon>
        <taxon>rosids</taxon>
        <taxon>fabids</taxon>
        <taxon>Fagales</taxon>
        <taxon>Fagaceae</taxon>
        <taxon>Quercus</taxon>
    </lineage>
</organism>
<evidence type="ECO:0000313" key="1">
    <source>
        <dbReference type="EMBL" id="KAK7854424.1"/>
    </source>
</evidence>